<sequence>MTGGVLLTNTTTVSSYAYHAHGRYEAIADSFLYGDHAYPINSTDKSRVRLDILTPMMEELDAMQRTYSRVFVARFDLRLPSGTAVETGNEWIRQLFKKLRERLKSKHRRPESITSPIREFAYGWVREKEKAKQVHYHCWIALPHRQVRSIGTANCGLGGAITEVWCDLTGGKPSLVEFPGGEYIILRGEPETLEEPVWRISYLAKERGKFSTGQGDRLFSTSKLRHKYPNT</sequence>
<name>A0A4P8YPM6_9ENTR</name>
<dbReference type="EMBL" id="CP040428">
    <property type="protein sequence ID" value="QCT20602.1"/>
    <property type="molecule type" value="Genomic_DNA"/>
</dbReference>
<keyword evidence="3" id="KW-1185">Reference proteome</keyword>
<dbReference type="Proteomes" id="UP000302163">
    <property type="component" value="Chromosome"/>
</dbReference>
<gene>
    <name evidence="2" type="ORF">FEM41_13600</name>
</gene>
<dbReference type="Pfam" id="PF11726">
    <property type="entry name" value="YagK_YfjJ_C"/>
    <property type="match status" value="1"/>
</dbReference>
<dbReference type="OrthoDB" id="5593782at2"/>
<dbReference type="InterPro" id="IPR057271">
    <property type="entry name" value="YagK_YfjJ_C"/>
</dbReference>
<feature type="domain" description="YagK/YfjJ C-terminal" evidence="1">
    <location>
        <begin position="66"/>
        <end position="222"/>
    </location>
</feature>
<organism evidence="2 3">
    <name type="scientific">Jejubacter calystegiae</name>
    <dbReference type="NCBI Taxonomy" id="2579935"/>
    <lineage>
        <taxon>Bacteria</taxon>
        <taxon>Pseudomonadati</taxon>
        <taxon>Pseudomonadota</taxon>
        <taxon>Gammaproteobacteria</taxon>
        <taxon>Enterobacterales</taxon>
        <taxon>Enterobacteriaceae</taxon>
        <taxon>Jejubacter</taxon>
    </lineage>
</organism>
<evidence type="ECO:0000313" key="3">
    <source>
        <dbReference type="Proteomes" id="UP000302163"/>
    </source>
</evidence>
<proteinExistence type="predicted"/>
<dbReference type="KEGG" id="izh:FEM41_13600"/>
<evidence type="ECO:0000313" key="2">
    <source>
        <dbReference type="EMBL" id="QCT20602.1"/>
    </source>
</evidence>
<dbReference type="AlphaFoldDB" id="A0A4P8YPM6"/>
<protein>
    <submittedName>
        <fullName evidence="2">Inovirus Gp2 family protein</fullName>
    </submittedName>
</protein>
<evidence type="ECO:0000259" key="1">
    <source>
        <dbReference type="Pfam" id="PF11726"/>
    </source>
</evidence>
<accession>A0A4P8YPM6</accession>
<reference evidence="2 3" key="1">
    <citation type="submission" date="2019-05" db="EMBL/GenBank/DDBJ databases">
        <title>Complete genome sequence of Izhakiella calystegiae KSNA2, an endophyte isolated from beach morning glory (Calystegia soldanella).</title>
        <authorList>
            <person name="Jiang L."/>
            <person name="Jeong J.C."/>
            <person name="Kim C.Y."/>
            <person name="Kim D.H."/>
            <person name="Kim S.W."/>
            <person name="Lee j."/>
        </authorList>
    </citation>
    <scope>NUCLEOTIDE SEQUENCE [LARGE SCALE GENOMIC DNA]</scope>
    <source>
        <strain evidence="2 3">KSNA2</strain>
    </source>
</reference>